<sequence>MRKSSTSSYHSVRSPSVNANLVFQTSPLPVPSTSRYGCFSASAKRYKFLRRLLKFHQMDFEFAFWQTINLFISPQKVYRNFQYRKQSKSQFARDDPAFLVLLGVWICITSIAFKFVLDLHFVGFVKFLLYTLFVDCIAVSVVVASVSWFVLNRYFRKPQCLNEDVEWGYTFDVHLNAYFPSLILLHLVQLFFYHIFISQDWFLSRVFGNLLWVISIGYYVYITFLGYSSVPILQNVKVILYFLPVLILLYLLSLAIGFNVTVALMNFYVNRVI</sequence>
<evidence type="ECO:0000256" key="2">
    <source>
        <dbReference type="ARBA" id="ARBA00006293"/>
    </source>
</evidence>
<dbReference type="PANTHER" id="PTHR12841:SF6">
    <property type="entry name" value="PROTEIN UNC-50 HOMOLOG"/>
    <property type="match status" value="1"/>
</dbReference>
<dbReference type="GO" id="GO:0000139">
    <property type="term" value="C:Golgi membrane"/>
    <property type="evidence" value="ECO:0007669"/>
    <property type="project" value="TreeGrafter"/>
</dbReference>
<dbReference type="EMBL" id="JAVRJZ010000006">
    <property type="protein sequence ID" value="KAK2721881.1"/>
    <property type="molecule type" value="Genomic_DNA"/>
</dbReference>
<comment type="caution">
    <text evidence="7">The sequence shown here is derived from an EMBL/GenBank/DDBJ whole genome shotgun (WGS) entry which is preliminary data.</text>
</comment>
<evidence type="ECO:0000256" key="4">
    <source>
        <dbReference type="ARBA" id="ARBA00022989"/>
    </source>
</evidence>
<organism evidence="7 8">
    <name type="scientific">Artemia franciscana</name>
    <name type="common">Brine shrimp</name>
    <name type="synonym">Artemia sanfranciscana</name>
    <dbReference type="NCBI Taxonomy" id="6661"/>
    <lineage>
        <taxon>Eukaryota</taxon>
        <taxon>Metazoa</taxon>
        <taxon>Ecdysozoa</taxon>
        <taxon>Arthropoda</taxon>
        <taxon>Crustacea</taxon>
        <taxon>Branchiopoda</taxon>
        <taxon>Anostraca</taxon>
        <taxon>Artemiidae</taxon>
        <taxon>Artemia</taxon>
    </lineage>
</organism>
<proteinExistence type="inferred from homology"/>
<dbReference type="AlphaFoldDB" id="A0AA88I8M2"/>
<dbReference type="PANTHER" id="PTHR12841">
    <property type="entry name" value="PROTEIN UNC-50 HOMOLOG"/>
    <property type="match status" value="1"/>
</dbReference>
<evidence type="ECO:0000256" key="3">
    <source>
        <dbReference type="ARBA" id="ARBA00022692"/>
    </source>
</evidence>
<evidence type="ECO:0000313" key="8">
    <source>
        <dbReference type="Proteomes" id="UP001187531"/>
    </source>
</evidence>
<dbReference type="Proteomes" id="UP001187531">
    <property type="component" value="Unassembled WGS sequence"/>
</dbReference>
<feature type="transmembrane region" description="Helical" evidence="6">
    <location>
        <begin position="209"/>
        <end position="227"/>
    </location>
</feature>
<evidence type="ECO:0000256" key="1">
    <source>
        <dbReference type="ARBA" id="ARBA00004141"/>
    </source>
</evidence>
<gene>
    <name evidence="7" type="ORF">QYM36_004006</name>
</gene>
<evidence type="ECO:0000313" key="7">
    <source>
        <dbReference type="EMBL" id="KAK2721881.1"/>
    </source>
</evidence>
<protein>
    <submittedName>
        <fullName evidence="7">Uncharacterized protein</fullName>
    </submittedName>
</protein>
<reference evidence="7" key="1">
    <citation type="submission" date="2023-07" db="EMBL/GenBank/DDBJ databases">
        <title>Chromosome-level genome assembly of Artemia franciscana.</title>
        <authorList>
            <person name="Jo E."/>
        </authorList>
    </citation>
    <scope>NUCLEOTIDE SEQUENCE</scope>
    <source>
        <tissue evidence="7">Whole body</tissue>
    </source>
</reference>
<feature type="transmembrane region" description="Helical" evidence="6">
    <location>
        <begin position="239"/>
        <end position="269"/>
    </location>
</feature>
<dbReference type="InterPro" id="IPR007881">
    <property type="entry name" value="UNC-50"/>
</dbReference>
<evidence type="ECO:0000256" key="6">
    <source>
        <dbReference type="SAM" id="Phobius"/>
    </source>
</evidence>
<keyword evidence="8" id="KW-1185">Reference proteome</keyword>
<keyword evidence="3 6" id="KW-0812">Transmembrane</keyword>
<feature type="transmembrane region" description="Helical" evidence="6">
    <location>
        <begin position="177"/>
        <end position="197"/>
    </location>
</feature>
<feature type="transmembrane region" description="Helical" evidence="6">
    <location>
        <begin position="98"/>
        <end position="117"/>
    </location>
</feature>
<evidence type="ECO:0000256" key="5">
    <source>
        <dbReference type="ARBA" id="ARBA00023136"/>
    </source>
</evidence>
<keyword evidence="5 6" id="KW-0472">Membrane</keyword>
<name>A0AA88I8M2_ARTSF</name>
<comment type="subcellular location">
    <subcellularLocation>
        <location evidence="1">Membrane</location>
        <topology evidence="1">Multi-pass membrane protein</topology>
    </subcellularLocation>
</comment>
<feature type="transmembrane region" description="Helical" evidence="6">
    <location>
        <begin position="129"/>
        <end position="151"/>
    </location>
</feature>
<comment type="similarity">
    <text evidence="2">Belongs to the unc-50 family.</text>
</comment>
<dbReference type="Pfam" id="PF05216">
    <property type="entry name" value="UNC-50"/>
    <property type="match status" value="1"/>
</dbReference>
<accession>A0AA88I8M2</accession>
<keyword evidence="4 6" id="KW-1133">Transmembrane helix</keyword>